<organism evidence="2 3">
    <name type="scientific">Deinococcus hopiensis KR-140</name>
    <dbReference type="NCBI Taxonomy" id="695939"/>
    <lineage>
        <taxon>Bacteria</taxon>
        <taxon>Thermotogati</taxon>
        <taxon>Deinococcota</taxon>
        <taxon>Deinococci</taxon>
        <taxon>Deinococcales</taxon>
        <taxon>Deinococcaceae</taxon>
        <taxon>Deinococcus</taxon>
    </lineage>
</organism>
<keyword evidence="1" id="KW-0732">Signal</keyword>
<evidence type="ECO:0000313" key="2">
    <source>
        <dbReference type="EMBL" id="SMB79168.1"/>
    </source>
</evidence>
<dbReference type="PROSITE" id="PS51257">
    <property type="entry name" value="PROKAR_LIPOPROTEIN"/>
    <property type="match status" value="1"/>
</dbReference>
<feature type="chain" id="PRO_5012596674" evidence="1">
    <location>
        <begin position="26"/>
        <end position="143"/>
    </location>
</feature>
<proteinExistence type="predicted"/>
<evidence type="ECO:0000256" key="1">
    <source>
        <dbReference type="SAM" id="SignalP"/>
    </source>
</evidence>
<dbReference type="AlphaFoldDB" id="A0A1W1UDJ9"/>
<reference evidence="2 3" key="1">
    <citation type="submission" date="2017-04" db="EMBL/GenBank/DDBJ databases">
        <authorList>
            <person name="Afonso C.L."/>
            <person name="Miller P.J."/>
            <person name="Scott M.A."/>
            <person name="Spackman E."/>
            <person name="Goraichik I."/>
            <person name="Dimitrov K.M."/>
            <person name="Suarez D.L."/>
            <person name="Swayne D.E."/>
        </authorList>
    </citation>
    <scope>NUCLEOTIDE SEQUENCE [LARGE SCALE GENOMIC DNA]</scope>
    <source>
        <strain evidence="2 3">KR-140</strain>
    </source>
</reference>
<dbReference type="Proteomes" id="UP000192582">
    <property type="component" value="Unassembled WGS sequence"/>
</dbReference>
<dbReference type="EMBL" id="FWWU01000003">
    <property type="protein sequence ID" value="SMB79168.1"/>
    <property type="molecule type" value="Genomic_DNA"/>
</dbReference>
<dbReference type="STRING" id="695939.SAMN00790413_05809"/>
<feature type="signal peptide" evidence="1">
    <location>
        <begin position="1"/>
        <end position="25"/>
    </location>
</feature>
<evidence type="ECO:0000313" key="3">
    <source>
        <dbReference type="Proteomes" id="UP000192582"/>
    </source>
</evidence>
<sequence>MASIWRRNITRGAAALLALLGAAGACDVQTGLDLNYRADRAERGHLWIRVRCSPGAAPYRLSLPTTHFQGGDWALQLTRGGQALDLRVLAVRPLLGDALWPGQVLRGDQQLVFEVDAPGGQWASPAGEYRGDLMLSLQPEGQP</sequence>
<keyword evidence="3" id="KW-1185">Reference proteome</keyword>
<dbReference type="OrthoDB" id="9981076at2"/>
<accession>A0A1W1UDJ9</accession>
<protein>
    <submittedName>
        <fullName evidence="2">Uncharacterized protein</fullName>
    </submittedName>
</protein>
<name>A0A1W1UDJ9_9DEIO</name>
<dbReference type="RefSeq" id="WP_084045432.1">
    <property type="nucleotide sequence ID" value="NZ_FWWU01000003.1"/>
</dbReference>
<gene>
    <name evidence="2" type="ORF">SAMN00790413_05809</name>
</gene>